<evidence type="ECO:0000313" key="1">
    <source>
        <dbReference type="EMBL" id="GFN94961.1"/>
    </source>
</evidence>
<sequence>MNSSVLATRLGSDFESAEKSDHGASNTVLCHGLRDRKNPPELAFSDESLFDKGFQSDQVVQCAMVLRKNALYLCHQIFGLKHMDQPAIHHPLEGLTQGAREHNRPIVKRIRGILPGFWNWNHRRLPPRWGDVPVVQMLLKRLRRISRQDSGR</sequence>
<evidence type="ECO:0000313" key="2">
    <source>
        <dbReference type="Proteomes" id="UP000735302"/>
    </source>
</evidence>
<comment type="caution">
    <text evidence="1">The sequence shown here is derived from an EMBL/GenBank/DDBJ whole genome shotgun (WGS) entry which is preliminary data.</text>
</comment>
<gene>
    <name evidence="1" type="ORF">PoB_002146700</name>
</gene>
<dbReference type="AlphaFoldDB" id="A0AAV3ZK83"/>
<keyword evidence="2" id="KW-1185">Reference proteome</keyword>
<name>A0AAV3ZK83_9GAST</name>
<proteinExistence type="predicted"/>
<protein>
    <submittedName>
        <fullName evidence="1">Uncharacterized protein</fullName>
    </submittedName>
</protein>
<organism evidence="1 2">
    <name type="scientific">Plakobranchus ocellatus</name>
    <dbReference type="NCBI Taxonomy" id="259542"/>
    <lineage>
        <taxon>Eukaryota</taxon>
        <taxon>Metazoa</taxon>
        <taxon>Spiralia</taxon>
        <taxon>Lophotrochozoa</taxon>
        <taxon>Mollusca</taxon>
        <taxon>Gastropoda</taxon>
        <taxon>Heterobranchia</taxon>
        <taxon>Euthyneura</taxon>
        <taxon>Panpulmonata</taxon>
        <taxon>Sacoglossa</taxon>
        <taxon>Placobranchoidea</taxon>
        <taxon>Plakobranchidae</taxon>
        <taxon>Plakobranchus</taxon>
    </lineage>
</organism>
<reference evidence="1 2" key="1">
    <citation type="journal article" date="2021" name="Elife">
        <title>Chloroplast acquisition without the gene transfer in kleptoplastic sea slugs, Plakobranchus ocellatus.</title>
        <authorList>
            <person name="Maeda T."/>
            <person name="Takahashi S."/>
            <person name="Yoshida T."/>
            <person name="Shimamura S."/>
            <person name="Takaki Y."/>
            <person name="Nagai Y."/>
            <person name="Toyoda A."/>
            <person name="Suzuki Y."/>
            <person name="Arimoto A."/>
            <person name="Ishii H."/>
            <person name="Satoh N."/>
            <person name="Nishiyama T."/>
            <person name="Hasebe M."/>
            <person name="Maruyama T."/>
            <person name="Minagawa J."/>
            <person name="Obokata J."/>
            <person name="Shigenobu S."/>
        </authorList>
    </citation>
    <scope>NUCLEOTIDE SEQUENCE [LARGE SCALE GENOMIC DNA]</scope>
</reference>
<dbReference type="EMBL" id="BLXT01002484">
    <property type="protein sequence ID" value="GFN94961.1"/>
    <property type="molecule type" value="Genomic_DNA"/>
</dbReference>
<dbReference type="Proteomes" id="UP000735302">
    <property type="component" value="Unassembled WGS sequence"/>
</dbReference>
<accession>A0AAV3ZK83</accession>